<proteinExistence type="predicted"/>
<dbReference type="AlphaFoldDB" id="A0A4V5ZXN4"/>
<reference evidence="1 2" key="1">
    <citation type="journal article" date="2015" name="Genome Biol.">
        <title>Comparative genomics of Steinernema reveals deeply conserved gene regulatory networks.</title>
        <authorList>
            <person name="Dillman A.R."/>
            <person name="Macchietto M."/>
            <person name="Porter C.F."/>
            <person name="Rogers A."/>
            <person name="Williams B."/>
            <person name="Antoshechkin I."/>
            <person name="Lee M.M."/>
            <person name="Goodwin Z."/>
            <person name="Lu X."/>
            <person name="Lewis E.E."/>
            <person name="Goodrich-Blair H."/>
            <person name="Stock S.P."/>
            <person name="Adams B.J."/>
            <person name="Sternberg P.W."/>
            <person name="Mortazavi A."/>
        </authorList>
    </citation>
    <scope>NUCLEOTIDE SEQUENCE [LARGE SCALE GENOMIC DNA]</scope>
    <source>
        <strain evidence="1 2">ALL</strain>
    </source>
</reference>
<dbReference type="EMBL" id="AZBU02000011">
    <property type="protein sequence ID" value="TKR60515.1"/>
    <property type="molecule type" value="Genomic_DNA"/>
</dbReference>
<evidence type="ECO:0000313" key="1">
    <source>
        <dbReference type="EMBL" id="TKR60515.1"/>
    </source>
</evidence>
<name>A0A4V5ZXN4_STECR</name>
<comment type="caution">
    <text evidence="1">The sequence shown here is derived from an EMBL/GenBank/DDBJ whole genome shotgun (WGS) entry which is preliminary data.</text>
</comment>
<evidence type="ECO:0000313" key="2">
    <source>
        <dbReference type="Proteomes" id="UP000298663"/>
    </source>
</evidence>
<sequence>MRKSFSVGPLKDNFPFRNHVYSPAFLTLLAHSALTKNAYSVHRGRRRQCLVLTFFLGPLRVARPLFLEPH</sequence>
<dbReference type="Proteomes" id="UP000298663">
    <property type="component" value="Unassembled WGS sequence"/>
</dbReference>
<accession>A0A4V5ZXN4</accession>
<reference evidence="1 2" key="2">
    <citation type="journal article" date="2019" name="G3 (Bethesda)">
        <title>Hybrid Assembly of the Genome of the Entomopathogenic Nematode Steinernema carpocapsae Identifies the X-Chromosome.</title>
        <authorList>
            <person name="Serra L."/>
            <person name="Macchietto M."/>
            <person name="Macias-Munoz A."/>
            <person name="McGill C.J."/>
            <person name="Rodriguez I.M."/>
            <person name="Rodriguez B."/>
            <person name="Murad R."/>
            <person name="Mortazavi A."/>
        </authorList>
    </citation>
    <scope>NUCLEOTIDE SEQUENCE [LARGE SCALE GENOMIC DNA]</scope>
    <source>
        <strain evidence="1 2">ALL</strain>
    </source>
</reference>
<organism evidence="1 2">
    <name type="scientific">Steinernema carpocapsae</name>
    <name type="common">Entomopathogenic nematode</name>
    <dbReference type="NCBI Taxonomy" id="34508"/>
    <lineage>
        <taxon>Eukaryota</taxon>
        <taxon>Metazoa</taxon>
        <taxon>Ecdysozoa</taxon>
        <taxon>Nematoda</taxon>
        <taxon>Chromadorea</taxon>
        <taxon>Rhabditida</taxon>
        <taxon>Tylenchina</taxon>
        <taxon>Panagrolaimomorpha</taxon>
        <taxon>Strongyloidoidea</taxon>
        <taxon>Steinernematidae</taxon>
        <taxon>Steinernema</taxon>
    </lineage>
</organism>
<protein>
    <submittedName>
        <fullName evidence="1">Uncharacterized protein</fullName>
    </submittedName>
</protein>
<keyword evidence="2" id="KW-1185">Reference proteome</keyword>
<gene>
    <name evidence="1" type="ORF">L596_027751</name>
</gene>